<sequence length="74" mass="8188">MVNCSKVLGTAKFTVHWLPDEYSMSQRFRTVDSFISSVPGPDCSKILEGSMGKVNRLSLVVTGQEMITYPKTTS</sequence>
<gene>
    <name evidence="1" type="ORF">AWC38_SpisGene1229</name>
</gene>
<dbReference type="EMBL" id="LSMT01000008">
    <property type="protein sequence ID" value="PFX33861.1"/>
    <property type="molecule type" value="Genomic_DNA"/>
</dbReference>
<evidence type="ECO:0000313" key="1">
    <source>
        <dbReference type="EMBL" id="PFX33861.1"/>
    </source>
</evidence>
<organism evidence="1 2">
    <name type="scientific">Stylophora pistillata</name>
    <name type="common">Smooth cauliflower coral</name>
    <dbReference type="NCBI Taxonomy" id="50429"/>
    <lineage>
        <taxon>Eukaryota</taxon>
        <taxon>Metazoa</taxon>
        <taxon>Cnidaria</taxon>
        <taxon>Anthozoa</taxon>
        <taxon>Hexacorallia</taxon>
        <taxon>Scleractinia</taxon>
        <taxon>Astrocoeniina</taxon>
        <taxon>Pocilloporidae</taxon>
        <taxon>Stylophora</taxon>
    </lineage>
</organism>
<reference evidence="2" key="1">
    <citation type="journal article" date="2017" name="bioRxiv">
        <title>Comparative analysis of the genomes of Stylophora pistillata and Acropora digitifera provides evidence for extensive differences between species of corals.</title>
        <authorList>
            <person name="Voolstra C.R."/>
            <person name="Li Y."/>
            <person name="Liew Y.J."/>
            <person name="Baumgarten S."/>
            <person name="Zoccola D."/>
            <person name="Flot J.-F."/>
            <person name="Tambutte S."/>
            <person name="Allemand D."/>
            <person name="Aranda M."/>
        </authorList>
    </citation>
    <scope>NUCLEOTIDE SEQUENCE [LARGE SCALE GENOMIC DNA]</scope>
</reference>
<proteinExistence type="predicted"/>
<accession>A0A2B4SVF1</accession>
<evidence type="ECO:0000313" key="2">
    <source>
        <dbReference type="Proteomes" id="UP000225706"/>
    </source>
</evidence>
<protein>
    <submittedName>
        <fullName evidence="1">Uncharacterized protein</fullName>
    </submittedName>
</protein>
<dbReference type="Proteomes" id="UP000225706">
    <property type="component" value="Unassembled WGS sequence"/>
</dbReference>
<comment type="caution">
    <text evidence="1">The sequence shown here is derived from an EMBL/GenBank/DDBJ whole genome shotgun (WGS) entry which is preliminary data.</text>
</comment>
<keyword evidence="2" id="KW-1185">Reference proteome</keyword>
<dbReference type="AlphaFoldDB" id="A0A2B4SVF1"/>
<name>A0A2B4SVF1_STYPI</name>